<accession>A0A6L5XA18</accession>
<dbReference type="PANTHER" id="PTHR43405:SF1">
    <property type="entry name" value="GLYCOSYL HYDROLASE DIGH"/>
    <property type="match status" value="1"/>
</dbReference>
<dbReference type="InterPro" id="IPR017853">
    <property type="entry name" value="GH"/>
</dbReference>
<proteinExistence type="predicted"/>
<evidence type="ECO:0000256" key="2">
    <source>
        <dbReference type="SAM" id="SignalP"/>
    </source>
</evidence>
<organism evidence="4 5">
    <name type="scientific">Sodaliphilus pleomorphus</name>
    <dbReference type="NCBI Taxonomy" id="2606626"/>
    <lineage>
        <taxon>Bacteria</taxon>
        <taxon>Pseudomonadati</taxon>
        <taxon>Bacteroidota</taxon>
        <taxon>Bacteroidia</taxon>
        <taxon>Bacteroidales</taxon>
        <taxon>Muribaculaceae</taxon>
        <taxon>Sodaliphilus</taxon>
    </lineage>
</organism>
<feature type="chain" id="PRO_5026991672" evidence="2">
    <location>
        <begin position="22"/>
        <end position="501"/>
    </location>
</feature>
<dbReference type="Gene3D" id="3.20.20.80">
    <property type="entry name" value="Glycosidases"/>
    <property type="match status" value="1"/>
</dbReference>
<evidence type="ECO:0000313" key="5">
    <source>
        <dbReference type="Proteomes" id="UP000483362"/>
    </source>
</evidence>
<dbReference type="GO" id="GO:0016787">
    <property type="term" value="F:hydrolase activity"/>
    <property type="evidence" value="ECO:0007669"/>
    <property type="project" value="UniProtKB-KW"/>
</dbReference>
<dbReference type="Pfam" id="PF02638">
    <property type="entry name" value="GHL10"/>
    <property type="match status" value="1"/>
</dbReference>
<keyword evidence="5" id="KW-1185">Reference proteome</keyword>
<comment type="caution">
    <text evidence="4">The sequence shown here is derived from an EMBL/GenBank/DDBJ whole genome shotgun (WGS) entry which is preliminary data.</text>
</comment>
<dbReference type="PANTHER" id="PTHR43405">
    <property type="entry name" value="GLYCOSYL HYDROLASE DIGH"/>
    <property type="match status" value="1"/>
</dbReference>
<feature type="signal peptide" evidence="2">
    <location>
        <begin position="1"/>
        <end position="21"/>
    </location>
</feature>
<evidence type="ECO:0000256" key="1">
    <source>
        <dbReference type="ARBA" id="ARBA00022729"/>
    </source>
</evidence>
<dbReference type="InterPro" id="IPR052177">
    <property type="entry name" value="Divisome_Glycosyl_Hydrolase"/>
</dbReference>
<dbReference type="Proteomes" id="UP000483362">
    <property type="component" value="Unassembled WGS sequence"/>
</dbReference>
<evidence type="ECO:0000313" key="4">
    <source>
        <dbReference type="EMBL" id="MSS16295.1"/>
    </source>
</evidence>
<dbReference type="SUPFAM" id="SSF51445">
    <property type="entry name" value="(Trans)glycosidases"/>
    <property type="match status" value="1"/>
</dbReference>
<keyword evidence="1 2" id="KW-0732">Signal</keyword>
<evidence type="ECO:0000259" key="3">
    <source>
        <dbReference type="Pfam" id="PF02638"/>
    </source>
</evidence>
<keyword evidence="4" id="KW-0378">Hydrolase</keyword>
<reference evidence="4 5" key="1">
    <citation type="submission" date="2019-08" db="EMBL/GenBank/DDBJ databases">
        <title>In-depth cultivation of the pig gut microbiome towards novel bacterial diversity and tailored functional studies.</title>
        <authorList>
            <person name="Wylensek D."/>
            <person name="Hitch T.C.A."/>
            <person name="Clavel T."/>
        </authorList>
    </citation>
    <scope>NUCLEOTIDE SEQUENCE [LARGE SCALE GENOMIC DNA]</scope>
    <source>
        <strain evidence="4 5">Oil-RF-744-WCA-WT-10</strain>
    </source>
</reference>
<dbReference type="EMBL" id="VULT01000001">
    <property type="protein sequence ID" value="MSS16295.1"/>
    <property type="molecule type" value="Genomic_DNA"/>
</dbReference>
<dbReference type="AlphaFoldDB" id="A0A6L5XA18"/>
<sequence>MMKKYILYIVLCLALASGLQAQPYTTPKRELRAAWVSTVYGIDWPNAGASPARQRAALTRIVDSLARNNFNAVCFQVRSMSDAMYRSAYEPWSSYLTGTRGKDPGYDPLAYCVSECHRLGLECWAWINPYRFSTGALWSTSQDMEARQHLLSWGKKKILDPAQQWTVDRIVDVCRDVVKHYDIDGVIYDDYFYPDNIPTTSAAGDYGEWKASGTQLSLADWRRANVNRMVKAVYQMIQTEKPYVRFGISPAGVACTDADLAARYGIDPCPSGSDWQYGTIFSDPVSWLKEHDLDFVSPQVYWKRGFKRADFSLIAPWWCKVAPTMGRQVYISSSIERLALASEFPEYAAQVQLTRDSSPEGAGGTIFWSVTNLYRRSGLARQLCSYLRSTVYRYPALLPQLPWRNHKAARELKVETPVRGNGQLLWHPVEGVRYTVYAVPAGVSESQWQGQVQYLLGMAYNPDDAADDVVYDLPRDKQQGYKWAVCVLDRYGNEYAPVWVH</sequence>
<name>A0A6L5XA18_9BACT</name>
<dbReference type="RefSeq" id="WP_154327919.1">
    <property type="nucleotide sequence ID" value="NZ_CP045696.1"/>
</dbReference>
<feature type="domain" description="Glycosyl hydrolase-like 10" evidence="3">
    <location>
        <begin position="30"/>
        <end position="336"/>
    </location>
</feature>
<protein>
    <submittedName>
        <fullName evidence="4">Family 10 glycosylhydrolase</fullName>
    </submittedName>
</protein>
<dbReference type="InterPro" id="IPR003790">
    <property type="entry name" value="GHL10"/>
</dbReference>
<gene>
    <name evidence="4" type="ORF">FYJ29_00685</name>
</gene>